<accession>A0A0G2JBT1</accession>
<sequence>MANPTVSELRVLGLINRQLVKVLPMNLLKKMNEIPDPHEFKELQKKVEELCELLQNIIRESLETASE</sequence>
<organism evidence="1 2">
    <name type="scientific">[Emmonsia] crescens</name>
    <dbReference type="NCBI Taxonomy" id="73230"/>
    <lineage>
        <taxon>Eukaryota</taxon>
        <taxon>Fungi</taxon>
        <taxon>Dikarya</taxon>
        <taxon>Ascomycota</taxon>
        <taxon>Pezizomycotina</taxon>
        <taxon>Eurotiomycetes</taxon>
        <taxon>Eurotiomycetidae</taxon>
        <taxon>Onygenales</taxon>
        <taxon>Ajellomycetaceae</taxon>
        <taxon>Emergomyces</taxon>
    </lineage>
</organism>
<evidence type="ECO:0000313" key="2">
    <source>
        <dbReference type="Proteomes" id="UP000034164"/>
    </source>
</evidence>
<reference evidence="2" key="1">
    <citation type="journal article" date="2015" name="PLoS Genet.">
        <title>The dynamic genome and transcriptome of the human fungal pathogen Blastomyces and close relative Emmonsia.</title>
        <authorList>
            <person name="Munoz J.F."/>
            <person name="Gauthier G.M."/>
            <person name="Desjardins C.A."/>
            <person name="Gallo J.E."/>
            <person name="Holder J."/>
            <person name="Sullivan T.D."/>
            <person name="Marty A.J."/>
            <person name="Carmen J.C."/>
            <person name="Chen Z."/>
            <person name="Ding L."/>
            <person name="Gujja S."/>
            <person name="Magrini V."/>
            <person name="Misas E."/>
            <person name="Mitreva M."/>
            <person name="Priest M."/>
            <person name="Saif S."/>
            <person name="Whiston E.A."/>
            <person name="Young S."/>
            <person name="Zeng Q."/>
            <person name="Goldman W.E."/>
            <person name="Mardis E.R."/>
            <person name="Taylor J.W."/>
            <person name="McEwen J.G."/>
            <person name="Clay O.K."/>
            <person name="Klein B.S."/>
            <person name="Cuomo C.A."/>
        </authorList>
    </citation>
    <scope>NUCLEOTIDE SEQUENCE [LARGE SCALE GENOMIC DNA]</scope>
    <source>
        <strain evidence="2">UAMH 3008</strain>
    </source>
</reference>
<comment type="caution">
    <text evidence="1">The sequence shown here is derived from an EMBL/GenBank/DDBJ whole genome shotgun (WGS) entry which is preliminary data.</text>
</comment>
<name>A0A0G2JBT1_9EURO</name>
<dbReference type="VEuPathDB" id="FungiDB:EMCG_06307"/>
<evidence type="ECO:0000313" key="1">
    <source>
        <dbReference type="EMBL" id="KKZ68021.1"/>
    </source>
</evidence>
<dbReference type="Proteomes" id="UP000034164">
    <property type="component" value="Unassembled WGS sequence"/>
</dbReference>
<dbReference type="AlphaFoldDB" id="A0A0G2JBT1"/>
<dbReference type="EMBL" id="LCZI01000156">
    <property type="protein sequence ID" value="KKZ68021.1"/>
    <property type="molecule type" value="Genomic_DNA"/>
</dbReference>
<protein>
    <submittedName>
        <fullName evidence="1">Uncharacterized protein</fullName>
    </submittedName>
</protein>
<gene>
    <name evidence="1" type="ORF">EMCG_06307</name>
</gene>
<proteinExistence type="predicted"/>